<dbReference type="OrthoDB" id="2678178at2"/>
<feature type="compositionally biased region" description="Polar residues" evidence="1">
    <location>
        <begin position="151"/>
        <end position="174"/>
    </location>
</feature>
<dbReference type="RefSeq" id="WP_138127881.1">
    <property type="nucleotide sequence ID" value="NZ_SWLG01000012.1"/>
</dbReference>
<organism evidence="2 3">
    <name type="scientific">Exobacillus caeni</name>
    <dbReference type="NCBI Taxonomy" id="2574798"/>
    <lineage>
        <taxon>Bacteria</taxon>
        <taxon>Bacillati</taxon>
        <taxon>Bacillota</taxon>
        <taxon>Bacilli</taxon>
        <taxon>Bacillales</taxon>
        <taxon>Guptibacillaceae</taxon>
        <taxon>Exobacillus</taxon>
    </lineage>
</organism>
<evidence type="ECO:0000313" key="2">
    <source>
        <dbReference type="EMBL" id="TLS36271.1"/>
    </source>
</evidence>
<keyword evidence="3" id="KW-1185">Reference proteome</keyword>
<accession>A0A5R9EZP8</accession>
<dbReference type="Proteomes" id="UP000308230">
    <property type="component" value="Unassembled WGS sequence"/>
</dbReference>
<name>A0A5R9EZP8_9BACL</name>
<feature type="compositionally biased region" description="Basic and acidic residues" evidence="1">
    <location>
        <begin position="176"/>
        <end position="188"/>
    </location>
</feature>
<comment type="caution">
    <text evidence="2">The sequence shown here is derived from an EMBL/GenBank/DDBJ whole genome shotgun (WGS) entry which is preliminary data.</text>
</comment>
<dbReference type="AlphaFoldDB" id="A0A5R9EZP8"/>
<dbReference type="EMBL" id="SWLG01000012">
    <property type="protein sequence ID" value="TLS36271.1"/>
    <property type="molecule type" value="Genomic_DNA"/>
</dbReference>
<feature type="compositionally biased region" description="Polar residues" evidence="1">
    <location>
        <begin position="193"/>
        <end position="212"/>
    </location>
</feature>
<protein>
    <submittedName>
        <fullName evidence="2">Uncharacterized protein</fullName>
    </submittedName>
</protein>
<reference evidence="2 3" key="1">
    <citation type="submission" date="2019-04" db="EMBL/GenBank/DDBJ databases">
        <title>Bacillus caeni sp. nov., a bacterium isolated from mangrove sediment.</title>
        <authorList>
            <person name="Huang H."/>
            <person name="Mo K."/>
            <person name="Hu Y."/>
        </authorList>
    </citation>
    <scope>NUCLEOTIDE SEQUENCE [LARGE SCALE GENOMIC DNA]</scope>
    <source>
        <strain evidence="2 3">HB172195</strain>
    </source>
</reference>
<gene>
    <name evidence="2" type="ORF">FCL54_16695</name>
</gene>
<proteinExistence type="predicted"/>
<sequence length="222" mass="24490">MNNKQVLGVYDSSEELINDFSNNNNIENNADSFEILGEDREAVADVSGKLGIGKEPFMETDSQKEDAVNEVMSALEGNTETPVKETLVNKGLSQDQAKDCALDLQDGKLVVLGNPDDSNDGTANFDNRHNVGMNNNAGTGYPESDYDIADNNYNRGNAPGTAQYSDSDSSNVGRQNMEDDQLHIKEDNMYLNDDSSLFQDTSKSRRPNSSVDKNIFRDRLDE</sequence>
<evidence type="ECO:0000313" key="3">
    <source>
        <dbReference type="Proteomes" id="UP000308230"/>
    </source>
</evidence>
<evidence type="ECO:0000256" key="1">
    <source>
        <dbReference type="SAM" id="MobiDB-lite"/>
    </source>
</evidence>
<feature type="region of interest" description="Disordered" evidence="1">
    <location>
        <begin position="114"/>
        <end position="222"/>
    </location>
</feature>